<dbReference type="WBParaSite" id="ACRNAN_scaffold207.g24917.t1">
    <property type="protein sequence ID" value="ACRNAN_scaffold207.g24917.t1"/>
    <property type="gene ID" value="ACRNAN_scaffold207.g24917"/>
</dbReference>
<organism evidence="2 3">
    <name type="scientific">Acrobeloides nanus</name>
    <dbReference type="NCBI Taxonomy" id="290746"/>
    <lineage>
        <taxon>Eukaryota</taxon>
        <taxon>Metazoa</taxon>
        <taxon>Ecdysozoa</taxon>
        <taxon>Nematoda</taxon>
        <taxon>Chromadorea</taxon>
        <taxon>Rhabditida</taxon>
        <taxon>Tylenchina</taxon>
        <taxon>Cephalobomorpha</taxon>
        <taxon>Cephaloboidea</taxon>
        <taxon>Cephalobidae</taxon>
        <taxon>Acrobeloides</taxon>
    </lineage>
</organism>
<evidence type="ECO:0000256" key="1">
    <source>
        <dbReference type="SAM" id="SignalP"/>
    </source>
</evidence>
<dbReference type="Proteomes" id="UP000887540">
    <property type="component" value="Unplaced"/>
</dbReference>
<keyword evidence="1" id="KW-0732">Signal</keyword>
<feature type="chain" id="PRO_5037540282" evidence="1">
    <location>
        <begin position="17"/>
        <end position="137"/>
    </location>
</feature>
<accession>A0A914DAC5</accession>
<dbReference type="AlphaFoldDB" id="A0A914DAC5"/>
<reference evidence="3" key="1">
    <citation type="submission" date="2022-11" db="UniProtKB">
        <authorList>
            <consortium name="WormBaseParasite"/>
        </authorList>
    </citation>
    <scope>IDENTIFICATION</scope>
</reference>
<sequence>MHLLYIVVCLVIYVECKNITDSFKKKELVDTINYFKNIGKFNKDSDLNSQKFGKFIGSTLGGPKSNVVPCTYELQNAEDKTVTLLCPKEAGCCVYGCCLKPGASDWYKYLKQILDKVIHEESESKSIKNNKVENKLT</sequence>
<keyword evidence="2" id="KW-1185">Reference proteome</keyword>
<name>A0A914DAC5_9BILA</name>
<feature type="signal peptide" evidence="1">
    <location>
        <begin position="1"/>
        <end position="16"/>
    </location>
</feature>
<evidence type="ECO:0000313" key="2">
    <source>
        <dbReference type="Proteomes" id="UP000887540"/>
    </source>
</evidence>
<protein>
    <submittedName>
        <fullName evidence="3">Uncharacterized protein</fullName>
    </submittedName>
</protein>
<evidence type="ECO:0000313" key="3">
    <source>
        <dbReference type="WBParaSite" id="ACRNAN_scaffold207.g24917.t1"/>
    </source>
</evidence>
<proteinExistence type="predicted"/>